<dbReference type="SUPFAM" id="SSF51230">
    <property type="entry name" value="Single hybrid motif"/>
    <property type="match status" value="1"/>
</dbReference>
<evidence type="ECO:0000256" key="7">
    <source>
        <dbReference type="PROSITE-ProRule" id="PRU00409"/>
    </source>
</evidence>
<dbReference type="GO" id="GO:0005739">
    <property type="term" value="C:mitochondrion"/>
    <property type="evidence" value="ECO:0007669"/>
    <property type="project" value="TreeGrafter"/>
</dbReference>
<dbReference type="InterPro" id="IPR041265">
    <property type="entry name" value="PCC_BT"/>
</dbReference>
<sequence length="673" mass="75313">MSAPSSRLFKKILIANRGEIACRVIRTCRKMGIPTVSIHSEVDVNSLHVRMADEAVCVGPARSMDSYLNIDTILQAIEITRSDAVHPGYGFLSENAAFADALASRGIVFIGPEKHAMEVMGDKIRSKEAAELAKINQIPSETRVLQSEEDCVETCKRVGYPVMVKASAGGGGKGMRIARNDDESRIAYRLSKAEAMSSFGDDRLFVERFIEDPRHIEIQILADSFGNIIYLNERECSIQRRYQKIIEECPSPVVTPELRAAMGEQACQIARAVDYRSAGTIEFLVDKQLNFYFLEMNTRLQVEHPVTELTTGVDLVEEMVRIAAGQELSLKQEDVQLNGWAFECRIYAENPLQNFLPSIGYLEKYEEPTSSQVSGTVRVDSGIVEGSEVSVHYDPMISKLITHGENREEALRRMRDALDSYVIRGVSHNISFLRAVCDHPKFIDGDFSTKFIEQEYPEGFHGPTLTSSQRFGLISTALMIHCRNKLRAESISPIEPEMYSELICTLDDIQFTVKISNYRNNEAKLIISSPSETIESFVKSGYNPNDAVLTTSHDKVDRIYQLIKAMTNKYQLQFEGSVHEIQVRTPREQELFALLPKDATTDEEGNLLSPMPGTVFSVSVVPKQEISEHDEVCVIEAMKMQNIIAAPKSGVIRVVKIKPGDTISPGDTIYELE</sequence>
<evidence type="ECO:0000256" key="5">
    <source>
        <dbReference type="ARBA" id="ARBA00023098"/>
    </source>
</evidence>
<dbReference type="GO" id="GO:0006629">
    <property type="term" value="P:lipid metabolic process"/>
    <property type="evidence" value="ECO:0007669"/>
    <property type="project" value="UniProtKB-KW"/>
</dbReference>
<evidence type="ECO:0000313" key="11">
    <source>
        <dbReference type="EMBL" id="LAC27276.1"/>
    </source>
</evidence>
<dbReference type="InterPro" id="IPR011764">
    <property type="entry name" value="Biotin_carboxylation_dom"/>
</dbReference>
<dbReference type="PROSITE" id="PS00866">
    <property type="entry name" value="CPSASE_1"/>
    <property type="match status" value="1"/>
</dbReference>
<keyword evidence="3 7" id="KW-0547">Nucleotide-binding</keyword>
<dbReference type="Pfam" id="PF02786">
    <property type="entry name" value="CPSase_L_D2"/>
    <property type="match status" value="1"/>
</dbReference>
<dbReference type="Pfam" id="PF18140">
    <property type="entry name" value="PCC_BT"/>
    <property type="match status" value="1"/>
</dbReference>
<evidence type="ECO:0000259" key="9">
    <source>
        <dbReference type="PROSITE" id="PS50975"/>
    </source>
</evidence>
<dbReference type="InterPro" id="IPR011054">
    <property type="entry name" value="Rudment_hybrid_motif"/>
</dbReference>
<dbReference type="FunFam" id="3.30.1490.20:FF:000003">
    <property type="entry name" value="acetyl-CoA carboxylase isoform X1"/>
    <property type="match status" value="1"/>
</dbReference>
<dbReference type="PROSITE" id="PS50979">
    <property type="entry name" value="BC"/>
    <property type="match status" value="1"/>
</dbReference>
<dbReference type="InterPro" id="IPR011053">
    <property type="entry name" value="Single_hybrid_motif"/>
</dbReference>
<evidence type="ECO:0000256" key="1">
    <source>
        <dbReference type="ARBA" id="ARBA00001953"/>
    </source>
</evidence>
<dbReference type="CDD" id="cd06850">
    <property type="entry name" value="biotinyl_domain"/>
    <property type="match status" value="1"/>
</dbReference>
<keyword evidence="2" id="KW-0436">Ligase</keyword>
<feature type="domain" description="Biotin carboxylation" evidence="10">
    <location>
        <begin position="8"/>
        <end position="457"/>
    </location>
</feature>
<evidence type="ECO:0000259" key="10">
    <source>
        <dbReference type="PROSITE" id="PS50979"/>
    </source>
</evidence>
<feature type="domain" description="ATP-grasp" evidence="9">
    <location>
        <begin position="129"/>
        <end position="324"/>
    </location>
</feature>
<evidence type="ECO:0000256" key="2">
    <source>
        <dbReference type="ARBA" id="ARBA00022598"/>
    </source>
</evidence>
<comment type="cofactor">
    <cofactor evidence="1">
        <name>biotin</name>
        <dbReference type="ChEBI" id="CHEBI:57586"/>
    </cofactor>
</comment>
<dbReference type="PANTHER" id="PTHR18866:SF33">
    <property type="entry name" value="METHYLCROTONOYL-COA CARBOXYLASE SUBUNIT ALPHA, MITOCHONDRIAL-RELATED"/>
    <property type="match status" value="1"/>
</dbReference>
<dbReference type="InterPro" id="IPR005479">
    <property type="entry name" value="CPAse_ATP-bd"/>
</dbReference>
<evidence type="ECO:0000259" key="8">
    <source>
        <dbReference type="PROSITE" id="PS50968"/>
    </source>
</evidence>
<dbReference type="PANTHER" id="PTHR18866">
    <property type="entry name" value="CARBOXYLASE:PYRUVATE/ACETYL-COA/PROPIONYL-COA CARBOXYLASE"/>
    <property type="match status" value="1"/>
</dbReference>
<name>A0A6A7G8M9_9CRUS</name>
<dbReference type="AlphaFoldDB" id="A0A6A7G8M9"/>
<dbReference type="SUPFAM" id="SSF56059">
    <property type="entry name" value="Glutathione synthetase ATP-binding domain-like"/>
    <property type="match status" value="1"/>
</dbReference>
<dbReference type="FunFam" id="3.40.50.20:FF:000010">
    <property type="entry name" value="Propionyl-CoA carboxylase subunit alpha"/>
    <property type="match status" value="1"/>
</dbReference>
<dbReference type="GO" id="GO:0004658">
    <property type="term" value="F:propionyl-CoA carboxylase activity"/>
    <property type="evidence" value="ECO:0007669"/>
    <property type="project" value="TreeGrafter"/>
</dbReference>
<dbReference type="InterPro" id="IPR011761">
    <property type="entry name" value="ATP-grasp"/>
</dbReference>
<reference evidence="11" key="1">
    <citation type="submission" date="2017-11" db="EMBL/GenBank/DDBJ databases">
        <title>The sensing device of the deep-sea amphipod.</title>
        <authorList>
            <person name="Kobayashi H."/>
            <person name="Nagahama T."/>
            <person name="Arai W."/>
            <person name="Sasagawa Y."/>
            <person name="Umeda M."/>
            <person name="Hayashi T."/>
            <person name="Nikaido I."/>
            <person name="Watanabe H."/>
            <person name="Oguri K."/>
            <person name="Kitazato H."/>
            <person name="Fujioka K."/>
            <person name="Kido Y."/>
            <person name="Takami H."/>
        </authorList>
    </citation>
    <scope>NUCLEOTIDE SEQUENCE</scope>
    <source>
        <tissue evidence="11">Whole body</tissue>
    </source>
</reference>
<evidence type="ECO:0000256" key="3">
    <source>
        <dbReference type="ARBA" id="ARBA00022741"/>
    </source>
</evidence>
<dbReference type="PROSITE" id="PS50975">
    <property type="entry name" value="ATP_GRASP"/>
    <property type="match status" value="1"/>
</dbReference>
<dbReference type="Gene3D" id="3.30.470.20">
    <property type="entry name" value="ATP-grasp fold, B domain"/>
    <property type="match status" value="1"/>
</dbReference>
<dbReference type="FunFam" id="3.30.470.20:FF:000028">
    <property type="entry name" value="Methylcrotonoyl-CoA carboxylase subunit alpha, mitochondrial"/>
    <property type="match status" value="1"/>
</dbReference>
<feature type="domain" description="Lipoyl-binding" evidence="8">
    <location>
        <begin position="601"/>
        <end position="673"/>
    </location>
</feature>
<dbReference type="PROSITE" id="PS00867">
    <property type="entry name" value="CPSASE_2"/>
    <property type="match status" value="1"/>
</dbReference>
<evidence type="ECO:0000256" key="4">
    <source>
        <dbReference type="ARBA" id="ARBA00022840"/>
    </source>
</evidence>
<dbReference type="GO" id="GO:0005524">
    <property type="term" value="F:ATP binding"/>
    <property type="evidence" value="ECO:0007669"/>
    <property type="project" value="UniProtKB-UniRule"/>
</dbReference>
<dbReference type="EMBL" id="IACT01008164">
    <property type="protein sequence ID" value="LAC27276.1"/>
    <property type="molecule type" value="mRNA"/>
</dbReference>
<keyword evidence="5" id="KW-0443">Lipid metabolism</keyword>
<dbReference type="NCBIfam" id="NF006367">
    <property type="entry name" value="PRK08591.1"/>
    <property type="match status" value="1"/>
</dbReference>
<dbReference type="InterPro" id="IPR016185">
    <property type="entry name" value="PreATP-grasp_dom_sf"/>
</dbReference>
<dbReference type="GO" id="GO:0046872">
    <property type="term" value="F:metal ion binding"/>
    <property type="evidence" value="ECO:0007669"/>
    <property type="project" value="InterPro"/>
</dbReference>
<dbReference type="Gene3D" id="2.40.50.100">
    <property type="match status" value="1"/>
</dbReference>
<dbReference type="SUPFAM" id="SSF51246">
    <property type="entry name" value="Rudiment single hybrid motif"/>
    <property type="match status" value="1"/>
</dbReference>
<dbReference type="InterPro" id="IPR000089">
    <property type="entry name" value="Biotin_lipoyl"/>
</dbReference>
<organism evidence="11">
    <name type="scientific">Hirondellea gigas</name>
    <dbReference type="NCBI Taxonomy" id="1518452"/>
    <lineage>
        <taxon>Eukaryota</taxon>
        <taxon>Metazoa</taxon>
        <taxon>Ecdysozoa</taxon>
        <taxon>Arthropoda</taxon>
        <taxon>Crustacea</taxon>
        <taxon>Multicrustacea</taxon>
        <taxon>Malacostraca</taxon>
        <taxon>Eumalacostraca</taxon>
        <taxon>Peracarida</taxon>
        <taxon>Amphipoda</taxon>
        <taxon>Amphilochidea</taxon>
        <taxon>Lysianassida</taxon>
        <taxon>Lysianassidira</taxon>
        <taxon>Lysianassoidea</taxon>
        <taxon>Lysianassidae</taxon>
        <taxon>Hirondellea</taxon>
    </lineage>
</organism>
<dbReference type="Pfam" id="PF00364">
    <property type="entry name" value="Biotin_lipoyl"/>
    <property type="match status" value="1"/>
</dbReference>
<dbReference type="Pfam" id="PF00289">
    <property type="entry name" value="Biotin_carb_N"/>
    <property type="match status" value="1"/>
</dbReference>
<dbReference type="InterPro" id="IPR005482">
    <property type="entry name" value="Biotin_COase_C"/>
</dbReference>
<dbReference type="SUPFAM" id="SSF52440">
    <property type="entry name" value="PreATP-grasp domain"/>
    <property type="match status" value="1"/>
</dbReference>
<dbReference type="Gene3D" id="3.30.700.30">
    <property type="match status" value="1"/>
</dbReference>
<keyword evidence="6" id="KW-0092">Biotin</keyword>
<keyword evidence="4 7" id="KW-0067">ATP-binding</keyword>
<accession>A0A6A7G8M9</accession>
<proteinExistence type="evidence at transcript level"/>
<evidence type="ECO:0000256" key="6">
    <source>
        <dbReference type="ARBA" id="ARBA00023267"/>
    </source>
</evidence>
<dbReference type="InterPro" id="IPR005481">
    <property type="entry name" value="BC-like_N"/>
</dbReference>
<dbReference type="InterPro" id="IPR050856">
    <property type="entry name" value="Biotin_carboxylase_complex"/>
</dbReference>
<dbReference type="SMART" id="SM00878">
    <property type="entry name" value="Biotin_carb_C"/>
    <property type="match status" value="1"/>
</dbReference>
<protein>
    <submittedName>
        <fullName evidence="11">Propionyl-CoA carboxylase alpha chain</fullName>
    </submittedName>
</protein>
<dbReference type="Pfam" id="PF02785">
    <property type="entry name" value="Biotin_carb_C"/>
    <property type="match status" value="1"/>
</dbReference>
<dbReference type="PROSITE" id="PS50968">
    <property type="entry name" value="BIOTINYL_LIPOYL"/>
    <property type="match status" value="1"/>
</dbReference>